<dbReference type="PANTHER" id="PTHR30106">
    <property type="entry name" value="INNER MEMBRANE PROTEIN YEIH-RELATED"/>
    <property type="match status" value="1"/>
</dbReference>
<evidence type="ECO:0000256" key="5">
    <source>
        <dbReference type="ARBA" id="ARBA00022989"/>
    </source>
</evidence>
<evidence type="ECO:0000256" key="6">
    <source>
        <dbReference type="ARBA" id="ARBA00023136"/>
    </source>
</evidence>
<feature type="transmembrane region" description="Helical" evidence="7">
    <location>
        <begin position="223"/>
        <end position="241"/>
    </location>
</feature>
<comment type="caution">
    <text evidence="8">The sequence shown here is derived from an EMBL/GenBank/DDBJ whole genome shotgun (WGS) entry which is preliminary data.</text>
</comment>
<feature type="transmembrane region" description="Helical" evidence="7">
    <location>
        <begin position="153"/>
        <end position="174"/>
    </location>
</feature>
<organism evidence="8 9">
    <name type="scientific">Paludibacterium purpuratum</name>
    <dbReference type="NCBI Taxonomy" id="1144873"/>
    <lineage>
        <taxon>Bacteria</taxon>
        <taxon>Pseudomonadati</taxon>
        <taxon>Pseudomonadota</taxon>
        <taxon>Betaproteobacteria</taxon>
        <taxon>Neisseriales</taxon>
        <taxon>Chromobacteriaceae</taxon>
        <taxon>Paludibacterium</taxon>
    </lineage>
</organism>
<dbReference type="NCBIfam" id="TIGR00698">
    <property type="entry name" value="YeiH family putative sulfate export transporter"/>
    <property type="match status" value="1"/>
</dbReference>
<comment type="similarity">
    <text evidence="2">Belongs to the UPF0324 family.</text>
</comment>
<dbReference type="OrthoDB" id="9805703at2"/>
<keyword evidence="5 7" id="KW-1133">Transmembrane helix</keyword>
<protein>
    <submittedName>
        <fullName evidence="8">Putative integral membrane protein (TIGR00698 family)</fullName>
    </submittedName>
</protein>
<evidence type="ECO:0000256" key="4">
    <source>
        <dbReference type="ARBA" id="ARBA00022692"/>
    </source>
</evidence>
<feature type="transmembrane region" description="Helical" evidence="7">
    <location>
        <begin position="124"/>
        <end position="141"/>
    </location>
</feature>
<dbReference type="PANTHER" id="PTHR30106:SF2">
    <property type="entry name" value="UPF0324 INNER MEMBRANE PROTEIN YEIH"/>
    <property type="match status" value="1"/>
</dbReference>
<accession>A0A4R7BA49</accession>
<keyword evidence="4 7" id="KW-0812">Transmembrane</keyword>
<evidence type="ECO:0000256" key="7">
    <source>
        <dbReference type="SAM" id="Phobius"/>
    </source>
</evidence>
<evidence type="ECO:0000256" key="1">
    <source>
        <dbReference type="ARBA" id="ARBA00004651"/>
    </source>
</evidence>
<comment type="subcellular location">
    <subcellularLocation>
        <location evidence="1">Cell membrane</location>
        <topology evidence="1">Multi-pass membrane protein</topology>
    </subcellularLocation>
</comment>
<keyword evidence="6 7" id="KW-0472">Membrane</keyword>
<keyword evidence="9" id="KW-1185">Reference proteome</keyword>
<keyword evidence="3" id="KW-1003">Cell membrane</keyword>
<feature type="transmembrane region" description="Helical" evidence="7">
    <location>
        <begin position="280"/>
        <end position="302"/>
    </location>
</feature>
<feature type="transmembrane region" description="Helical" evidence="7">
    <location>
        <begin position="253"/>
        <end position="274"/>
    </location>
</feature>
<dbReference type="AlphaFoldDB" id="A0A4R7BA49"/>
<dbReference type="GO" id="GO:0005886">
    <property type="term" value="C:plasma membrane"/>
    <property type="evidence" value="ECO:0007669"/>
    <property type="project" value="UniProtKB-SubCell"/>
</dbReference>
<feature type="transmembrane region" description="Helical" evidence="7">
    <location>
        <begin position="7"/>
        <end position="26"/>
    </location>
</feature>
<gene>
    <name evidence="8" type="ORF">DFP86_104225</name>
</gene>
<dbReference type="Proteomes" id="UP000295611">
    <property type="component" value="Unassembled WGS sequence"/>
</dbReference>
<evidence type="ECO:0000256" key="2">
    <source>
        <dbReference type="ARBA" id="ARBA00007977"/>
    </source>
</evidence>
<dbReference type="InterPro" id="IPR004630">
    <property type="entry name" value="UPF0324_YeiH-like"/>
</dbReference>
<name>A0A4R7BA49_9NEIS</name>
<sequence>MTRNTILPGMALILLLAGIALYLAGLPAFSHLGLSALTLAIVGGMLLGNTLYPHIAERSHHGVAFGKQQLLRLGIILYGCRLTLQDIAKVGTSGLIIDLLVLSSTFALSIWLGTRLFGLDKKSAILIGAGSSICGAAAVLATEPVVRGSAEKVAVAVATVVVFGTASMFLYPLLYPLALHWFGGDAHAFGVYTGSTVHEVAQVVAAARAASPDAESTAVIVKMIRVMLLAPFLIGLSAWMARTEPRHGHARSITVPWFAVLFVLMTALHSLPFFPRQFDHVLLFIDNLLLAMAMGALGLTTHVSALRRAGVKPLLLAGLLFVYLIVGGALINLAVSHLAML</sequence>
<feature type="transmembrane region" description="Helical" evidence="7">
    <location>
        <begin position="90"/>
        <end position="112"/>
    </location>
</feature>
<reference evidence="8 9" key="1">
    <citation type="submission" date="2019-03" db="EMBL/GenBank/DDBJ databases">
        <title>Genomic Encyclopedia of Type Strains, Phase III (KMG-III): the genomes of soil and plant-associated and newly described type strains.</title>
        <authorList>
            <person name="Whitman W."/>
        </authorList>
    </citation>
    <scope>NUCLEOTIDE SEQUENCE [LARGE SCALE GENOMIC DNA]</scope>
    <source>
        <strain evidence="8 9">CECT 8976</strain>
    </source>
</reference>
<evidence type="ECO:0000313" key="8">
    <source>
        <dbReference type="EMBL" id="TDR80725.1"/>
    </source>
</evidence>
<proteinExistence type="inferred from homology"/>
<dbReference type="InterPro" id="IPR018383">
    <property type="entry name" value="UPF0324_pro"/>
</dbReference>
<dbReference type="Pfam" id="PF03601">
    <property type="entry name" value="Cons_hypoth698"/>
    <property type="match status" value="1"/>
</dbReference>
<evidence type="ECO:0000313" key="9">
    <source>
        <dbReference type="Proteomes" id="UP000295611"/>
    </source>
</evidence>
<evidence type="ECO:0000256" key="3">
    <source>
        <dbReference type="ARBA" id="ARBA00022475"/>
    </source>
</evidence>
<feature type="transmembrane region" description="Helical" evidence="7">
    <location>
        <begin position="314"/>
        <end position="335"/>
    </location>
</feature>
<dbReference type="RefSeq" id="WP_133679355.1">
    <property type="nucleotide sequence ID" value="NZ_SNZP01000004.1"/>
</dbReference>
<dbReference type="EMBL" id="SNZP01000004">
    <property type="protein sequence ID" value="TDR80725.1"/>
    <property type="molecule type" value="Genomic_DNA"/>
</dbReference>
<feature type="transmembrane region" description="Helical" evidence="7">
    <location>
        <begin position="32"/>
        <end position="52"/>
    </location>
</feature>